<protein>
    <submittedName>
        <fullName evidence="1">Uncharacterized protein</fullName>
    </submittedName>
</protein>
<gene>
    <name evidence="1" type="ORF">Prudu_866S000200</name>
</gene>
<accession>A0A5H2XTA5</accession>
<proteinExistence type="predicted"/>
<evidence type="ECO:0000313" key="1">
    <source>
        <dbReference type="EMBL" id="BBN69285.1"/>
    </source>
</evidence>
<dbReference type="AlphaFoldDB" id="A0A5H2XTA5"/>
<name>A0A5H2XTA5_PRUDU</name>
<reference evidence="1" key="1">
    <citation type="journal article" date="2019" name="Science">
        <title>Mutation of a bHLH transcription factor allowed almond domestication.</title>
        <authorList>
            <person name="Sanchez-Perez R."/>
            <person name="Pavan S."/>
            <person name="Mazzeo R."/>
            <person name="Moldovan C."/>
            <person name="Aiese Cigliano R."/>
            <person name="Del Cueto J."/>
            <person name="Ricciardi F."/>
            <person name="Lotti C."/>
            <person name="Ricciardi L."/>
            <person name="Dicenta F."/>
            <person name="Lopez-Marques R.L."/>
            <person name="Lindberg Moller B."/>
        </authorList>
    </citation>
    <scope>NUCLEOTIDE SEQUENCE</scope>
</reference>
<dbReference type="EMBL" id="AP021203">
    <property type="protein sequence ID" value="BBN69285.1"/>
    <property type="molecule type" value="Genomic_DNA"/>
</dbReference>
<organism evidence="1">
    <name type="scientific">Prunus dulcis</name>
    <name type="common">Almond</name>
    <name type="synonym">Amygdalus dulcis</name>
    <dbReference type="NCBI Taxonomy" id="3755"/>
    <lineage>
        <taxon>Eukaryota</taxon>
        <taxon>Viridiplantae</taxon>
        <taxon>Streptophyta</taxon>
        <taxon>Embryophyta</taxon>
        <taxon>Tracheophyta</taxon>
        <taxon>Spermatophyta</taxon>
        <taxon>Magnoliopsida</taxon>
        <taxon>eudicotyledons</taxon>
        <taxon>Gunneridae</taxon>
        <taxon>Pentapetalae</taxon>
        <taxon>rosids</taxon>
        <taxon>fabids</taxon>
        <taxon>Rosales</taxon>
        <taxon>Rosaceae</taxon>
        <taxon>Amygdaloideae</taxon>
        <taxon>Amygdaleae</taxon>
        <taxon>Prunus</taxon>
    </lineage>
</organism>
<sequence>MTGFYEAIGLRLYLYSDENIILNTGRRSTRDPPPGPFKASATPRKVKILDWSKYRGDSAEIFGRSLRKI</sequence>